<evidence type="ECO:0000313" key="4">
    <source>
        <dbReference type="WBParaSite" id="TTAC_0000446401-mRNA-1"/>
    </source>
</evidence>
<reference evidence="2 3" key="2">
    <citation type="submission" date="2018-11" db="EMBL/GenBank/DDBJ databases">
        <authorList>
            <consortium name="Pathogen Informatics"/>
        </authorList>
    </citation>
    <scope>NUCLEOTIDE SEQUENCE [LARGE SCALE GENOMIC DNA]</scope>
</reference>
<dbReference type="Proteomes" id="UP000274429">
    <property type="component" value="Unassembled WGS sequence"/>
</dbReference>
<dbReference type="OrthoDB" id="6284846at2759"/>
<dbReference type="AlphaFoldDB" id="A0A0R3WUM4"/>
<reference evidence="4" key="1">
    <citation type="submission" date="2017-02" db="UniProtKB">
        <authorList>
            <consortium name="WormBaseParasite"/>
        </authorList>
    </citation>
    <scope>IDENTIFICATION</scope>
</reference>
<dbReference type="EMBL" id="UYWX01004466">
    <property type="protein sequence ID" value="VDM24977.1"/>
    <property type="molecule type" value="Genomic_DNA"/>
</dbReference>
<dbReference type="WBParaSite" id="TTAC_0000446401-mRNA-1">
    <property type="protein sequence ID" value="TTAC_0000446401-mRNA-1"/>
    <property type="gene ID" value="TTAC_0000446401"/>
</dbReference>
<organism evidence="4">
    <name type="scientific">Hydatigena taeniaeformis</name>
    <name type="common">Feline tapeworm</name>
    <name type="synonym">Taenia taeniaeformis</name>
    <dbReference type="NCBI Taxonomy" id="6205"/>
    <lineage>
        <taxon>Eukaryota</taxon>
        <taxon>Metazoa</taxon>
        <taxon>Spiralia</taxon>
        <taxon>Lophotrochozoa</taxon>
        <taxon>Platyhelminthes</taxon>
        <taxon>Cestoda</taxon>
        <taxon>Eucestoda</taxon>
        <taxon>Cyclophyllidea</taxon>
        <taxon>Taeniidae</taxon>
        <taxon>Hydatigera</taxon>
    </lineage>
</organism>
<sequence>MTTSKTATTRYRSRTPGPGEESRRGTGVGTGAGLGSSSDCIYSLGESVNGLELYRCPSPPLNLATPGANVSFGSGCGGASTGLWTAGLKRYGGTDFDAYCLQQGLSRSNPFGSGQLLHLNSDYESLPRRTAIASHTYGEFFVNLRREANGFGFKLLGGSEEGTQQVGYEFVEEIGMV</sequence>
<protein>
    <submittedName>
        <fullName evidence="4">TLDc domain-containing protein</fullName>
    </submittedName>
</protein>
<name>A0A0R3WUM4_HYDTA</name>
<feature type="compositionally biased region" description="Polar residues" evidence="1">
    <location>
        <begin position="1"/>
        <end position="10"/>
    </location>
</feature>
<proteinExistence type="predicted"/>
<evidence type="ECO:0000313" key="3">
    <source>
        <dbReference type="Proteomes" id="UP000274429"/>
    </source>
</evidence>
<accession>A0A0R3WUM4</accession>
<feature type="region of interest" description="Disordered" evidence="1">
    <location>
        <begin position="1"/>
        <end position="31"/>
    </location>
</feature>
<evidence type="ECO:0000313" key="2">
    <source>
        <dbReference type="EMBL" id="VDM24977.1"/>
    </source>
</evidence>
<dbReference type="STRING" id="6205.A0A0R3WUM4"/>
<keyword evidence="3" id="KW-1185">Reference proteome</keyword>
<evidence type="ECO:0000256" key="1">
    <source>
        <dbReference type="SAM" id="MobiDB-lite"/>
    </source>
</evidence>
<gene>
    <name evidence="2" type="ORF">TTAC_LOCUS4449</name>
</gene>